<dbReference type="EMBL" id="QUNO01000003">
    <property type="protein sequence ID" value="REH51960.1"/>
    <property type="molecule type" value="Genomic_DNA"/>
</dbReference>
<sequence length="237" mass="26043">MEPRPEDLNTWVNAGFARGEAAVWRRWGFTVTTARAWISAGVTTGLTAAQWAIAGVTPSTVAGWRDAGISPADAVRWHEFGVGLRAAAEFRARGVTPEQAWSQRTHGTDSPADLEVVRRFREAGVAGPVLSSYLLRQWLDEQALEWARQGVDAADAMGWRELGLTAAEGGELARAGRRPVAELREWWRVGIPFEEVADWLGAGLGPDEAAGHRANGVTVEQAARLRDQRRRRREPET</sequence>
<dbReference type="Proteomes" id="UP000256269">
    <property type="component" value="Unassembled WGS sequence"/>
</dbReference>
<feature type="compositionally biased region" description="Basic residues" evidence="1">
    <location>
        <begin position="227"/>
        <end position="237"/>
    </location>
</feature>
<organism evidence="2 3">
    <name type="scientific">Kutzneria buriramensis</name>
    <dbReference type="NCBI Taxonomy" id="1045776"/>
    <lineage>
        <taxon>Bacteria</taxon>
        <taxon>Bacillati</taxon>
        <taxon>Actinomycetota</taxon>
        <taxon>Actinomycetes</taxon>
        <taxon>Pseudonocardiales</taxon>
        <taxon>Pseudonocardiaceae</taxon>
        <taxon>Kutzneria</taxon>
    </lineage>
</organism>
<dbReference type="RefSeq" id="WP_116173970.1">
    <property type="nucleotide sequence ID" value="NZ_CP144375.1"/>
</dbReference>
<protein>
    <submittedName>
        <fullName evidence="2">Uncharacterized protein</fullName>
    </submittedName>
</protein>
<evidence type="ECO:0000313" key="2">
    <source>
        <dbReference type="EMBL" id="REH51960.1"/>
    </source>
</evidence>
<dbReference type="OrthoDB" id="3688489at2"/>
<feature type="region of interest" description="Disordered" evidence="1">
    <location>
        <begin position="210"/>
        <end position="237"/>
    </location>
</feature>
<accession>A0A3E0I097</accession>
<proteinExistence type="predicted"/>
<evidence type="ECO:0000256" key="1">
    <source>
        <dbReference type="SAM" id="MobiDB-lite"/>
    </source>
</evidence>
<keyword evidence="3" id="KW-1185">Reference proteome</keyword>
<dbReference type="AlphaFoldDB" id="A0A3E0I097"/>
<evidence type="ECO:0000313" key="3">
    <source>
        <dbReference type="Proteomes" id="UP000256269"/>
    </source>
</evidence>
<gene>
    <name evidence="2" type="ORF">BCF44_103409</name>
</gene>
<name>A0A3E0I097_9PSEU</name>
<reference evidence="2 3" key="1">
    <citation type="submission" date="2018-08" db="EMBL/GenBank/DDBJ databases">
        <title>Genomic Encyclopedia of Archaeal and Bacterial Type Strains, Phase II (KMG-II): from individual species to whole genera.</title>
        <authorList>
            <person name="Goeker M."/>
        </authorList>
    </citation>
    <scope>NUCLEOTIDE SEQUENCE [LARGE SCALE GENOMIC DNA]</scope>
    <source>
        <strain evidence="2 3">DSM 45791</strain>
    </source>
</reference>
<comment type="caution">
    <text evidence="2">The sequence shown here is derived from an EMBL/GenBank/DDBJ whole genome shotgun (WGS) entry which is preliminary data.</text>
</comment>